<accession>A0A1Z4VLD6</accession>
<protein>
    <submittedName>
        <fullName evidence="1">Polyketide synthase</fullName>
    </submittedName>
</protein>
<sequence length="70" mass="7576">MTDSKKILLIHAPHKPVKAGESIDLSRLADALRARGAEVESLAFGERVDYLLDQFEAGALPVVFRGEQGA</sequence>
<reference evidence="1 2" key="1">
    <citation type="submission" date="2017-05" db="EMBL/GenBank/DDBJ databases">
        <title>Thiocyanate degradation by Thiohalobacter thiocyanaticus FOKN1.</title>
        <authorList>
            <person name="Oshiki M."/>
            <person name="Fukushima T."/>
            <person name="Kawano S."/>
            <person name="Nakagawa J."/>
        </authorList>
    </citation>
    <scope>NUCLEOTIDE SEQUENCE [LARGE SCALE GENOMIC DNA]</scope>
    <source>
        <strain evidence="1 2">FOKN1</strain>
    </source>
</reference>
<dbReference type="AlphaFoldDB" id="A0A1Z4VLD6"/>
<organism evidence="1 2">
    <name type="scientific">Thiohalobacter thiocyanaticus</name>
    <dbReference type="NCBI Taxonomy" id="585455"/>
    <lineage>
        <taxon>Bacteria</taxon>
        <taxon>Pseudomonadati</taxon>
        <taxon>Pseudomonadota</taxon>
        <taxon>Gammaproteobacteria</taxon>
        <taxon>Thiohalobacterales</taxon>
        <taxon>Thiohalobacteraceae</taxon>
        <taxon>Thiohalobacter</taxon>
    </lineage>
</organism>
<evidence type="ECO:0000313" key="2">
    <source>
        <dbReference type="Proteomes" id="UP000218765"/>
    </source>
</evidence>
<dbReference type="KEGG" id="ttc:FOKN1_0006"/>
<proteinExistence type="predicted"/>
<dbReference type="Proteomes" id="UP000218765">
    <property type="component" value="Chromosome"/>
</dbReference>
<dbReference type="RefSeq" id="WP_096363509.1">
    <property type="nucleotide sequence ID" value="NZ_AP018052.1"/>
</dbReference>
<name>A0A1Z4VLD6_9GAMM</name>
<evidence type="ECO:0000313" key="1">
    <source>
        <dbReference type="EMBL" id="BAZ92411.1"/>
    </source>
</evidence>
<dbReference type="EMBL" id="AP018052">
    <property type="protein sequence ID" value="BAZ92411.1"/>
    <property type="molecule type" value="Genomic_DNA"/>
</dbReference>
<keyword evidence="2" id="KW-1185">Reference proteome</keyword>
<gene>
    <name evidence="1" type="ORF">FOKN1_0006</name>
</gene>